<comment type="caution">
    <text evidence="13">The sequence shown here is derived from an EMBL/GenBank/DDBJ whole genome shotgun (WGS) entry which is preliminary data.</text>
</comment>
<keyword evidence="6" id="KW-0418">Kinase</keyword>
<evidence type="ECO:0000256" key="9">
    <source>
        <dbReference type="ARBA" id="ARBA00023012"/>
    </source>
</evidence>
<accession>A0ABW2X6Y5</accession>
<evidence type="ECO:0000256" key="7">
    <source>
        <dbReference type="ARBA" id="ARBA00022840"/>
    </source>
</evidence>
<keyword evidence="8 11" id="KW-1133">Transmembrane helix</keyword>
<dbReference type="EMBL" id="JBHTGL010000008">
    <property type="protein sequence ID" value="MFD0629268.1"/>
    <property type="molecule type" value="Genomic_DNA"/>
</dbReference>
<gene>
    <name evidence="13" type="ORF">ACFQ2K_48315</name>
</gene>
<keyword evidence="9" id="KW-0902">Two-component regulatory system</keyword>
<evidence type="ECO:0000256" key="5">
    <source>
        <dbReference type="ARBA" id="ARBA00022741"/>
    </source>
</evidence>
<dbReference type="Pfam" id="PF13493">
    <property type="entry name" value="DUF4118"/>
    <property type="match status" value="1"/>
</dbReference>
<evidence type="ECO:0000256" key="2">
    <source>
        <dbReference type="ARBA" id="ARBA00022553"/>
    </source>
</evidence>
<feature type="domain" description="Sensor protein KdpD transmembrane" evidence="12">
    <location>
        <begin position="13"/>
        <end position="112"/>
    </location>
</feature>
<feature type="transmembrane region" description="Helical" evidence="11">
    <location>
        <begin position="33"/>
        <end position="52"/>
    </location>
</feature>
<evidence type="ECO:0000256" key="11">
    <source>
        <dbReference type="SAM" id="Phobius"/>
    </source>
</evidence>
<dbReference type="InterPro" id="IPR038318">
    <property type="entry name" value="KdpD_sf"/>
</dbReference>
<dbReference type="InterPro" id="IPR025201">
    <property type="entry name" value="KdpD_TM"/>
</dbReference>
<evidence type="ECO:0000256" key="3">
    <source>
        <dbReference type="ARBA" id="ARBA00022679"/>
    </source>
</evidence>
<protein>
    <submittedName>
        <fullName evidence="13">DUF4118 domain-containing protein</fullName>
    </submittedName>
</protein>
<comment type="subcellular location">
    <subcellularLocation>
        <location evidence="1">Membrane</location>
        <topology evidence="1">Multi-pass membrane protein</topology>
    </subcellularLocation>
</comment>
<evidence type="ECO:0000256" key="6">
    <source>
        <dbReference type="ARBA" id="ARBA00022777"/>
    </source>
</evidence>
<evidence type="ECO:0000313" key="13">
    <source>
        <dbReference type="EMBL" id="MFD0629268.1"/>
    </source>
</evidence>
<evidence type="ECO:0000256" key="10">
    <source>
        <dbReference type="ARBA" id="ARBA00023136"/>
    </source>
</evidence>
<keyword evidence="2" id="KW-0597">Phosphoprotein</keyword>
<evidence type="ECO:0000256" key="1">
    <source>
        <dbReference type="ARBA" id="ARBA00004141"/>
    </source>
</evidence>
<dbReference type="Proteomes" id="UP001596915">
    <property type="component" value="Unassembled WGS sequence"/>
</dbReference>
<keyword evidence="14" id="KW-1185">Reference proteome</keyword>
<reference evidence="14" key="1">
    <citation type="journal article" date="2019" name="Int. J. Syst. Evol. Microbiol.">
        <title>The Global Catalogue of Microorganisms (GCM) 10K type strain sequencing project: providing services to taxonomists for standard genome sequencing and annotation.</title>
        <authorList>
            <consortium name="The Broad Institute Genomics Platform"/>
            <consortium name="The Broad Institute Genome Sequencing Center for Infectious Disease"/>
            <person name="Wu L."/>
            <person name="Ma J."/>
        </authorList>
    </citation>
    <scope>NUCLEOTIDE SEQUENCE [LARGE SCALE GENOMIC DNA]</scope>
    <source>
        <strain evidence="14">JCM 12607</strain>
    </source>
</reference>
<evidence type="ECO:0000259" key="12">
    <source>
        <dbReference type="Pfam" id="PF13493"/>
    </source>
</evidence>
<evidence type="ECO:0000256" key="4">
    <source>
        <dbReference type="ARBA" id="ARBA00022692"/>
    </source>
</evidence>
<keyword evidence="7" id="KW-0067">ATP-binding</keyword>
<name>A0ABW2X6Y5_9ACTN</name>
<keyword evidence="10 11" id="KW-0472">Membrane</keyword>
<proteinExistence type="predicted"/>
<organism evidence="13 14">
    <name type="scientific">Streptomyces sanglieri</name>
    <dbReference type="NCBI Taxonomy" id="193460"/>
    <lineage>
        <taxon>Bacteria</taxon>
        <taxon>Bacillati</taxon>
        <taxon>Actinomycetota</taxon>
        <taxon>Actinomycetes</taxon>
        <taxon>Kitasatosporales</taxon>
        <taxon>Streptomycetaceae</taxon>
        <taxon>Streptomyces</taxon>
    </lineage>
</organism>
<evidence type="ECO:0000256" key="8">
    <source>
        <dbReference type="ARBA" id="ARBA00022989"/>
    </source>
</evidence>
<evidence type="ECO:0000313" key="14">
    <source>
        <dbReference type="Proteomes" id="UP001596915"/>
    </source>
</evidence>
<keyword evidence="3" id="KW-0808">Transferase</keyword>
<keyword evidence="4 11" id="KW-0812">Transmembrane</keyword>
<dbReference type="Gene3D" id="1.20.120.620">
    <property type="entry name" value="Backbone structure of the membrane domain of e. Coli histidine kinase receptor kdpd"/>
    <property type="match status" value="1"/>
</dbReference>
<keyword evidence="5" id="KW-0547">Nucleotide-binding</keyword>
<sequence length="248" mass="26368">MLPYLTRGQVAVGAALALPPAVCAVLVPFRADMSGTNTVLVLVVAVVAVSALGNRLAGALASLSAAVWFGFFLTRPYGQFTITRPADVITAVLLLVVGIAISQLAARARDLRAITLADDDYLAQIHHTARLAETSTSPHTVIDHVGRQLVGLLGLSGCRFEYGTLIGNPPRLEEDGTIARCDRCWDSDRDGLPRKELELRVFHNGHFYGRFMLQPTPGAAPPLAARLVAVTLANQVGAELDATGRAHS</sequence>
<feature type="transmembrane region" description="Helical" evidence="11">
    <location>
        <begin position="89"/>
        <end position="106"/>
    </location>
</feature>